<dbReference type="SMART" id="SM00409">
    <property type="entry name" value="IG"/>
    <property type="match status" value="1"/>
</dbReference>
<dbReference type="Gene3D" id="2.60.40.10">
    <property type="entry name" value="Immunoglobulins"/>
    <property type="match status" value="1"/>
</dbReference>
<dbReference type="FunFam" id="2.60.40.10:FF:000519">
    <property type="entry name" value="Muscle M-line assembly protein unc-89"/>
    <property type="match status" value="1"/>
</dbReference>
<dbReference type="PANTHER" id="PTHR47633">
    <property type="entry name" value="IMMUNOGLOBULIN"/>
    <property type="match status" value="1"/>
</dbReference>
<reference evidence="4" key="1">
    <citation type="journal article" date="2023" name="Insect Mol. Biol.">
        <title>Genome sequencing provides insights into the evolution of gene families encoding plant cell wall-degrading enzymes in longhorned beetles.</title>
        <authorList>
            <person name="Shin N.R."/>
            <person name="Okamura Y."/>
            <person name="Kirsch R."/>
            <person name="Pauchet Y."/>
        </authorList>
    </citation>
    <scope>NUCLEOTIDE SEQUENCE</scope>
    <source>
        <strain evidence="4">AMC_N1</strain>
    </source>
</reference>
<comment type="subcellular location">
    <subcellularLocation>
        <location evidence="1">Cytoplasm</location>
        <location evidence="1">Myofibril</location>
    </subcellularLocation>
</comment>
<evidence type="ECO:0000313" key="4">
    <source>
        <dbReference type="EMBL" id="KAJ8954878.1"/>
    </source>
</evidence>
<evidence type="ECO:0000313" key="5">
    <source>
        <dbReference type="Proteomes" id="UP001162162"/>
    </source>
</evidence>
<dbReference type="Pfam" id="PF07679">
    <property type="entry name" value="I-set"/>
    <property type="match status" value="1"/>
</dbReference>
<evidence type="ECO:0000256" key="2">
    <source>
        <dbReference type="SAM" id="MobiDB-lite"/>
    </source>
</evidence>
<proteinExistence type="predicted"/>
<comment type="caution">
    <text evidence="4">The sequence shown here is derived from an EMBL/GenBank/DDBJ whole genome shotgun (WGS) entry which is preliminary data.</text>
</comment>
<evidence type="ECO:0000259" key="3">
    <source>
        <dbReference type="PROSITE" id="PS50835"/>
    </source>
</evidence>
<dbReference type="SUPFAM" id="SSF48726">
    <property type="entry name" value="Immunoglobulin"/>
    <property type="match status" value="1"/>
</dbReference>
<feature type="domain" description="Ig-like" evidence="3">
    <location>
        <begin position="533"/>
        <end position="621"/>
    </location>
</feature>
<name>A0AAV8YSW5_9CUCU</name>
<dbReference type="InterPro" id="IPR007110">
    <property type="entry name" value="Ig-like_dom"/>
</dbReference>
<dbReference type="AlphaFoldDB" id="A0AAV8YSW5"/>
<feature type="region of interest" description="Disordered" evidence="2">
    <location>
        <begin position="142"/>
        <end position="168"/>
    </location>
</feature>
<keyword evidence="5" id="KW-1185">Reference proteome</keyword>
<organism evidence="4 5">
    <name type="scientific">Aromia moschata</name>
    <dbReference type="NCBI Taxonomy" id="1265417"/>
    <lineage>
        <taxon>Eukaryota</taxon>
        <taxon>Metazoa</taxon>
        <taxon>Ecdysozoa</taxon>
        <taxon>Arthropoda</taxon>
        <taxon>Hexapoda</taxon>
        <taxon>Insecta</taxon>
        <taxon>Pterygota</taxon>
        <taxon>Neoptera</taxon>
        <taxon>Endopterygota</taxon>
        <taxon>Coleoptera</taxon>
        <taxon>Polyphaga</taxon>
        <taxon>Cucujiformia</taxon>
        <taxon>Chrysomeloidea</taxon>
        <taxon>Cerambycidae</taxon>
        <taxon>Cerambycinae</taxon>
        <taxon>Callichromatini</taxon>
        <taxon>Aromia</taxon>
    </lineage>
</organism>
<dbReference type="GO" id="GO:0031430">
    <property type="term" value="C:M band"/>
    <property type="evidence" value="ECO:0007669"/>
    <property type="project" value="UniProtKB-ARBA"/>
</dbReference>
<dbReference type="InterPro" id="IPR003598">
    <property type="entry name" value="Ig_sub2"/>
</dbReference>
<feature type="region of interest" description="Disordered" evidence="2">
    <location>
        <begin position="420"/>
        <end position="488"/>
    </location>
</feature>
<dbReference type="Proteomes" id="UP001162162">
    <property type="component" value="Unassembled WGS sequence"/>
</dbReference>
<feature type="region of interest" description="Disordered" evidence="2">
    <location>
        <begin position="1"/>
        <end position="44"/>
    </location>
</feature>
<dbReference type="GO" id="GO:0045214">
    <property type="term" value="P:sarcomere organization"/>
    <property type="evidence" value="ECO:0007669"/>
    <property type="project" value="UniProtKB-ARBA"/>
</dbReference>
<dbReference type="PROSITE" id="PS50835">
    <property type="entry name" value="IG_LIKE"/>
    <property type="match status" value="1"/>
</dbReference>
<protein>
    <recommendedName>
        <fullName evidence="3">Ig-like domain-containing protein</fullName>
    </recommendedName>
</protein>
<dbReference type="InterPro" id="IPR003599">
    <property type="entry name" value="Ig_sub"/>
</dbReference>
<dbReference type="PANTHER" id="PTHR47633:SF4">
    <property type="entry name" value="MYOPALLADIN ISOFORM X1"/>
    <property type="match status" value="1"/>
</dbReference>
<dbReference type="InterPro" id="IPR013783">
    <property type="entry name" value="Ig-like_fold"/>
</dbReference>
<dbReference type="InterPro" id="IPR036179">
    <property type="entry name" value="Ig-like_dom_sf"/>
</dbReference>
<evidence type="ECO:0000256" key="1">
    <source>
        <dbReference type="ARBA" id="ARBA00004657"/>
    </source>
</evidence>
<sequence length="640" mass="71492">MAGLRLLPPNSTAPPHIEGPPRPKFEPIEKFKPETRPSPKTVYKPKPISAATVTDLVVAKPAVETIILKPGSPPEMAYSPGPKRTQYYRSTVSAPYHNAVQTETSNVVHFNESTENCHRTMSVQQTHKVIKFGDQYKKEETFPFQPEPELPRRATSVPPPPTPSKFLPGEFRESDYESEVESARIKPKWVPGGREDDSLHYRRVRAPASSRSSSVPAPRERVLTPMEFDTQPPLMPTEISTDVVDTSHTRKQESTYKRFAQSQTGQVMKRSHSHEPALHPGTPPEYGYVSDRKITKSTATKMASQHMDSMTQAFKSKTQKFVKDIMGDVSKQQSQKPILKTATDGDAQVYREESRAAQYGTKHVDPDTGLIYFKYDFGYEFGIILPGESKQGEIPVPKKTVIEPPKRTVDIEMPVYHEKTHDTNHVPSPHFKPQKFTSAGGKPAKWEPTSESEMSEYEGDAKKGTNLTPGRRWEPSSCSPMSLSPSLPSPSPAFNNIYAGPWRKGAETPPSCPSTPGSTHGKIILQPGQPRAPMFITPLRDIAVVSGQPAKFECIVQSEPPPNILWSKNGRIIENSNDYQLHYRNGVCRLTISQAYPEDAGTYSCTATNSAGTANTTATLQVPVFLFRFNRYEYLIYKEY</sequence>
<feature type="compositionally biased region" description="Basic and acidic residues" evidence="2">
    <location>
        <begin position="19"/>
        <end position="37"/>
    </location>
</feature>
<dbReference type="SMART" id="SM00408">
    <property type="entry name" value="IGc2"/>
    <property type="match status" value="1"/>
</dbReference>
<dbReference type="EMBL" id="JAPWTK010000042">
    <property type="protein sequence ID" value="KAJ8954878.1"/>
    <property type="molecule type" value="Genomic_DNA"/>
</dbReference>
<gene>
    <name evidence="4" type="ORF">NQ318_016814</name>
</gene>
<accession>A0AAV8YSW5</accession>
<feature type="region of interest" description="Disordered" evidence="2">
    <location>
        <begin position="259"/>
        <end position="288"/>
    </location>
</feature>
<feature type="compositionally biased region" description="Low complexity" evidence="2">
    <location>
        <begin position="475"/>
        <end position="486"/>
    </location>
</feature>
<dbReference type="InterPro" id="IPR013098">
    <property type="entry name" value="Ig_I-set"/>
</dbReference>